<dbReference type="InterPro" id="IPR003392">
    <property type="entry name" value="PTHD_SSD"/>
</dbReference>
<proteinExistence type="inferred from homology"/>
<keyword evidence="12" id="KW-1185">Reference proteome</keyword>
<gene>
    <name evidence="11" type="ORF">R5R35_006010</name>
</gene>
<feature type="compositionally biased region" description="Polar residues" evidence="8">
    <location>
        <begin position="1008"/>
        <end position="1019"/>
    </location>
</feature>
<dbReference type="GO" id="GO:0005886">
    <property type="term" value="C:plasma membrane"/>
    <property type="evidence" value="ECO:0007669"/>
    <property type="project" value="UniProtKB-SubCell"/>
</dbReference>
<feature type="transmembrane region" description="Helical" evidence="9">
    <location>
        <begin position="704"/>
        <end position="722"/>
    </location>
</feature>
<dbReference type="Pfam" id="PF02460">
    <property type="entry name" value="Patched"/>
    <property type="match status" value="1"/>
</dbReference>
<feature type="compositionally biased region" description="Basic and acidic residues" evidence="8">
    <location>
        <begin position="990"/>
        <end position="1007"/>
    </location>
</feature>
<evidence type="ECO:0000256" key="8">
    <source>
        <dbReference type="SAM" id="MobiDB-lite"/>
    </source>
</evidence>
<dbReference type="PROSITE" id="PS50156">
    <property type="entry name" value="SSD"/>
    <property type="match status" value="1"/>
</dbReference>
<feature type="transmembrane region" description="Helical" evidence="9">
    <location>
        <begin position="495"/>
        <end position="517"/>
    </location>
</feature>
<dbReference type="FunFam" id="1.20.1640.10:FF:000013">
    <property type="entry name" value="PaTched Related family"/>
    <property type="match status" value="1"/>
</dbReference>
<feature type="transmembrane region" description="Helical" evidence="9">
    <location>
        <begin position="299"/>
        <end position="324"/>
    </location>
</feature>
<accession>A0AAN9Z8K5</accession>
<sequence length="1111" mass="126113">MGCGLTWVDSMLNRGFYQLGLLVGRHPGYFLVIPVLLAGLCATGYQRIQYQIDPEYLFSPVAGEGKAERAIVEKYFKPNYTSRFNVGRITRPGRFGRVIVIPKHGHDMLRREIWAELRLLDQIIQNATVAWEDEETFTYRDVCARWIDQCFHNDILNLEYVMEEVENRTLNLTFPVMFNPVTWDAHTFPVFFGGTVVSEDDIILEVPSVQLVYFVTADTKRQDARGAAWEERFLEVVGEADRHLFKHISVARFASRTLDIELERNTRTVIPYFSTTFIIMGIFSITSCMMADWVRAKPWLGLLGNISAAMGTAAAFGVTMYMGVEFIGINLAAPFLMLGIGIDDTFVMLAAWRRTSMKLPVPERMAVMLSEAAVSITITSVTDMISFWIGIISPFPSVRIFCIYSGIAVMFTYIWHVTFFAGCMAVAGYTEHKNLHSLVCIKVLPVSQCGKKSWLYRIFCSGGVDPADPDNPVDNREHGIMVFFRDRVASLLNKWQVKVLVILVFAAYLTGACYGITKMKEGLERRKLSRADSYSVEFYDREDYYFREFPYRIQVVITGDLNYSDPIVQDQIENLTQTFENTTYISSPLYTESWLRSFVGYVKRNQDYLNVSIATEDEFIQTLKELWLFKPNPFSLDVKFNEDGTRIIASRFLIQAVNITDSNDEKAMVRVLRKICQDSPLNASVFHPYFVFFDQFELVRPTSIQSMIIGALIMMLVCFIFIPNAFCSLWVAFSIISIETGVAGYMALWDVRLDSISMINLIMCIGFSVDFTAHICYAYMSSKAKHPDERVRECLYALGLPIIQGASSTILAVLTLVFAESYIFLVFFKMVFLVIFFGAMHGLLLLPVLLSIFGPGSCASFSRPKKEEADETKASAVEKTFPHPFCIPHPSLHPMNHLNNGYLFRNTNGDLKTHALSNGTGPYINGFDGKFKTSGTHFGGPLTGLPQHSYNGGVKYADGNGSMILEKDLGIGTSGEDSSESSSSQSQRRLQKEADEDQRRRYEDGWRKSSSNIAPTENNTKPREFQPPHIMEVYNNSGYISDEDGRGRSRAWYRNSHAQPVRHYDDTHLSRRYSMHETQSHGRPRSKSQHNSNFHCHSRSSPGYVGDTKFR</sequence>
<dbReference type="SUPFAM" id="SSF82866">
    <property type="entry name" value="Multidrug efflux transporter AcrB transmembrane domain"/>
    <property type="match status" value="2"/>
</dbReference>
<feature type="transmembrane region" description="Helical" evidence="9">
    <location>
        <begin position="761"/>
        <end position="780"/>
    </location>
</feature>
<evidence type="ECO:0000313" key="12">
    <source>
        <dbReference type="Proteomes" id="UP001378592"/>
    </source>
</evidence>
<protein>
    <recommendedName>
        <fullName evidence="10">SSD domain-containing protein</fullName>
    </recommendedName>
</protein>
<name>A0AAN9Z8K5_9ORTH</name>
<evidence type="ECO:0000256" key="4">
    <source>
        <dbReference type="ARBA" id="ARBA00022692"/>
    </source>
</evidence>
<feature type="transmembrane region" description="Helical" evidence="9">
    <location>
        <begin position="28"/>
        <end position="45"/>
    </location>
</feature>
<feature type="compositionally biased region" description="Polar residues" evidence="8">
    <location>
        <begin position="1089"/>
        <end position="1101"/>
    </location>
</feature>
<feature type="compositionally biased region" description="Low complexity" evidence="8">
    <location>
        <begin position="974"/>
        <end position="987"/>
    </location>
</feature>
<dbReference type="InterPro" id="IPR000731">
    <property type="entry name" value="SSD"/>
</dbReference>
<reference evidence="11 12" key="1">
    <citation type="submission" date="2024-03" db="EMBL/GenBank/DDBJ databases">
        <title>The genome assembly and annotation of the cricket Gryllus longicercus Weissman &amp; Gray.</title>
        <authorList>
            <person name="Szrajer S."/>
            <person name="Gray D."/>
            <person name="Ylla G."/>
        </authorList>
    </citation>
    <scope>NUCLEOTIDE SEQUENCE [LARGE SCALE GENOMIC DNA]</scope>
    <source>
        <strain evidence="11">DAG 2021-001</strain>
        <tissue evidence="11">Whole body minus gut</tissue>
    </source>
</reference>
<dbReference type="Proteomes" id="UP001378592">
    <property type="component" value="Unassembled WGS sequence"/>
</dbReference>
<keyword evidence="5 9" id="KW-1133">Transmembrane helix</keyword>
<keyword evidence="6 9" id="KW-0472">Membrane</keyword>
<evidence type="ECO:0000256" key="1">
    <source>
        <dbReference type="ARBA" id="ARBA00004651"/>
    </source>
</evidence>
<feature type="transmembrane region" description="Helical" evidence="9">
    <location>
        <begin position="269"/>
        <end position="293"/>
    </location>
</feature>
<keyword evidence="3" id="KW-1003">Cell membrane</keyword>
<dbReference type="AlphaFoldDB" id="A0AAN9Z8K5"/>
<dbReference type="PANTHER" id="PTHR10796">
    <property type="entry name" value="PATCHED-RELATED"/>
    <property type="match status" value="1"/>
</dbReference>
<evidence type="ECO:0000256" key="3">
    <source>
        <dbReference type="ARBA" id="ARBA00022475"/>
    </source>
</evidence>
<comment type="subcellular location">
    <subcellularLocation>
        <location evidence="1">Cell membrane</location>
        <topology evidence="1">Multi-pass membrane protein</topology>
    </subcellularLocation>
</comment>
<keyword evidence="7" id="KW-0325">Glycoprotein</keyword>
<feature type="region of interest" description="Disordered" evidence="8">
    <location>
        <begin position="967"/>
        <end position="1029"/>
    </location>
</feature>
<feature type="transmembrane region" description="Helical" evidence="9">
    <location>
        <begin position="728"/>
        <end position="749"/>
    </location>
</feature>
<evidence type="ECO:0000313" key="11">
    <source>
        <dbReference type="EMBL" id="KAK7866832.1"/>
    </source>
</evidence>
<feature type="transmembrane region" description="Helical" evidence="9">
    <location>
        <begin position="331"/>
        <end position="352"/>
    </location>
</feature>
<feature type="compositionally biased region" description="Basic and acidic residues" evidence="8">
    <location>
        <begin position="1063"/>
        <end position="1080"/>
    </location>
</feature>
<organism evidence="11 12">
    <name type="scientific">Gryllus longicercus</name>
    <dbReference type="NCBI Taxonomy" id="2509291"/>
    <lineage>
        <taxon>Eukaryota</taxon>
        <taxon>Metazoa</taxon>
        <taxon>Ecdysozoa</taxon>
        <taxon>Arthropoda</taxon>
        <taxon>Hexapoda</taxon>
        <taxon>Insecta</taxon>
        <taxon>Pterygota</taxon>
        <taxon>Neoptera</taxon>
        <taxon>Polyneoptera</taxon>
        <taxon>Orthoptera</taxon>
        <taxon>Ensifera</taxon>
        <taxon>Gryllidea</taxon>
        <taxon>Grylloidea</taxon>
        <taxon>Gryllidae</taxon>
        <taxon>Gryllinae</taxon>
        <taxon>Gryllus</taxon>
    </lineage>
</organism>
<dbReference type="PANTHER" id="PTHR10796:SF92">
    <property type="entry name" value="PATCHED-RELATED, ISOFORM A"/>
    <property type="match status" value="1"/>
</dbReference>
<evidence type="ECO:0000256" key="5">
    <source>
        <dbReference type="ARBA" id="ARBA00022989"/>
    </source>
</evidence>
<dbReference type="InterPro" id="IPR051697">
    <property type="entry name" value="Patched_domain-protein"/>
</dbReference>
<dbReference type="Gene3D" id="1.20.1640.10">
    <property type="entry name" value="Multidrug efflux transporter AcrB transmembrane domain"/>
    <property type="match status" value="2"/>
</dbReference>
<dbReference type="GO" id="GO:0030659">
    <property type="term" value="C:cytoplasmic vesicle membrane"/>
    <property type="evidence" value="ECO:0007669"/>
    <property type="project" value="TreeGrafter"/>
</dbReference>
<keyword evidence="4 9" id="KW-0812">Transmembrane</keyword>
<dbReference type="EMBL" id="JAZDUA010000134">
    <property type="protein sequence ID" value="KAK7866832.1"/>
    <property type="molecule type" value="Genomic_DNA"/>
</dbReference>
<evidence type="ECO:0000256" key="2">
    <source>
        <dbReference type="ARBA" id="ARBA00005585"/>
    </source>
</evidence>
<evidence type="ECO:0000256" key="7">
    <source>
        <dbReference type="ARBA" id="ARBA00023180"/>
    </source>
</evidence>
<comment type="similarity">
    <text evidence="2">Belongs to the patched family.</text>
</comment>
<feature type="transmembrane region" description="Helical" evidence="9">
    <location>
        <begin position="403"/>
        <end position="429"/>
    </location>
</feature>
<feature type="transmembrane region" description="Helical" evidence="9">
    <location>
        <begin position="372"/>
        <end position="391"/>
    </location>
</feature>
<evidence type="ECO:0000256" key="9">
    <source>
        <dbReference type="SAM" id="Phobius"/>
    </source>
</evidence>
<feature type="transmembrane region" description="Helical" evidence="9">
    <location>
        <begin position="831"/>
        <end position="853"/>
    </location>
</feature>
<feature type="transmembrane region" description="Helical" evidence="9">
    <location>
        <begin position="795"/>
        <end position="819"/>
    </location>
</feature>
<evidence type="ECO:0000259" key="10">
    <source>
        <dbReference type="PROSITE" id="PS50156"/>
    </source>
</evidence>
<feature type="region of interest" description="Disordered" evidence="8">
    <location>
        <begin position="1063"/>
        <end position="1111"/>
    </location>
</feature>
<comment type="caution">
    <text evidence="11">The sequence shown here is derived from an EMBL/GenBank/DDBJ whole genome shotgun (WGS) entry which is preliminary data.</text>
</comment>
<evidence type="ECO:0000256" key="6">
    <source>
        <dbReference type="ARBA" id="ARBA00023136"/>
    </source>
</evidence>
<feature type="domain" description="SSD" evidence="10">
    <location>
        <begin position="269"/>
        <end position="426"/>
    </location>
</feature>